<accession>Q3JE11</accession>
<sequence length="133" mass="15218">MYAGEPARQLPDYVLGEKMSFINTEVIRGITGVSEEDQASIKSFLQGAVYCWCKNRKDEWFSLRDLMGGENFYWQGTPLISLYEKHEAKGSEDPVKDAGKDAGWLLKAVIGSDLRQFDTKKEDLIRKYRWAGE</sequence>
<dbReference type="STRING" id="323261.Noc_0409"/>
<dbReference type="Proteomes" id="UP000006838">
    <property type="component" value="Chromosome"/>
</dbReference>
<dbReference type="eggNOG" id="ENOG5032VIC">
    <property type="taxonomic scope" value="Bacteria"/>
</dbReference>
<reference evidence="2" key="1">
    <citation type="journal article" date="2006" name="Appl. Environ. Microbiol.">
        <title>Complete genome sequence of the marine, chemolithoautotrophic, ammonia-oxidizing bacterium Nitrosococcus oceani ATCC 19707.</title>
        <authorList>
            <person name="Klotz M.G."/>
            <person name="Arp D.J."/>
            <person name="Chain P.S.G."/>
            <person name="El-Sheikh A.F."/>
            <person name="Hauser L.J."/>
            <person name="Hommes N.G."/>
            <person name="Larimer F.W."/>
            <person name="Malfatti S.A."/>
            <person name="Norton J.M."/>
            <person name="Poret-Peterson A.T."/>
            <person name="Vergez L.M."/>
            <person name="Ward B.B."/>
        </authorList>
    </citation>
    <scope>NUCLEOTIDE SEQUENCE [LARGE SCALE GENOMIC DNA]</scope>
    <source>
        <strain evidence="2">ATCC 19707 / BCRC 17464 / NCIMB 11848 / C-107</strain>
    </source>
</reference>
<proteinExistence type="predicted"/>
<dbReference type="KEGG" id="noc:Noc_0409"/>
<dbReference type="InParanoid" id="Q3JE11"/>
<keyword evidence="2" id="KW-1185">Reference proteome</keyword>
<dbReference type="HOGENOM" id="CLU_2106395_0_0_6"/>
<evidence type="ECO:0000313" key="1">
    <source>
        <dbReference type="EMBL" id="ABA56935.1"/>
    </source>
</evidence>
<dbReference type="AlphaFoldDB" id="Q3JE11"/>
<gene>
    <name evidence="1" type="ordered locus">Noc_0409</name>
</gene>
<protein>
    <submittedName>
        <fullName evidence="1">Uncharacterized protein</fullName>
    </submittedName>
</protein>
<organism evidence="1 2">
    <name type="scientific">Nitrosococcus oceani (strain ATCC 19707 / BCRC 17464 / JCM 30415 / NCIMB 11848 / C-107)</name>
    <dbReference type="NCBI Taxonomy" id="323261"/>
    <lineage>
        <taxon>Bacteria</taxon>
        <taxon>Pseudomonadati</taxon>
        <taxon>Pseudomonadota</taxon>
        <taxon>Gammaproteobacteria</taxon>
        <taxon>Chromatiales</taxon>
        <taxon>Chromatiaceae</taxon>
        <taxon>Nitrosococcus</taxon>
    </lineage>
</organism>
<name>Q3JE11_NITOC</name>
<evidence type="ECO:0000313" key="2">
    <source>
        <dbReference type="Proteomes" id="UP000006838"/>
    </source>
</evidence>
<dbReference type="EMBL" id="CP000127">
    <property type="protein sequence ID" value="ABA56935.1"/>
    <property type="molecule type" value="Genomic_DNA"/>
</dbReference>